<dbReference type="Pfam" id="PF14359">
    <property type="entry name" value="DUF4406"/>
    <property type="match status" value="1"/>
</dbReference>
<name>A0ABS9WF58_9ACTN</name>
<dbReference type="SUPFAM" id="SSF52309">
    <property type="entry name" value="N-(deoxy)ribosyltransferase-like"/>
    <property type="match status" value="1"/>
</dbReference>
<keyword evidence="2" id="KW-1185">Reference proteome</keyword>
<accession>A0ABS9WF58</accession>
<reference evidence="1" key="1">
    <citation type="submission" date="2021-11" db="EMBL/GenBank/DDBJ databases">
        <title>A Novel Adlercreutzia Species, isolated from a Allomyrina dichotoma larva feces.</title>
        <authorList>
            <person name="Suh M.K."/>
        </authorList>
    </citation>
    <scope>NUCLEOTIDE SEQUENCE</scope>
    <source>
        <strain evidence="1">JBNU-10</strain>
    </source>
</reference>
<comment type="caution">
    <text evidence="1">The sequence shown here is derived from an EMBL/GenBank/DDBJ whole genome shotgun (WGS) entry which is preliminary data.</text>
</comment>
<dbReference type="Proteomes" id="UP001430755">
    <property type="component" value="Unassembled WGS sequence"/>
</dbReference>
<gene>
    <name evidence="1" type="ORF">LPT13_03920</name>
</gene>
<evidence type="ECO:0000313" key="2">
    <source>
        <dbReference type="Proteomes" id="UP001430755"/>
    </source>
</evidence>
<protein>
    <submittedName>
        <fullName evidence="1">DUF4406 domain-containing protein</fullName>
    </submittedName>
</protein>
<dbReference type="EMBL" id="JAJMLW010000001">
    <property type="protein sequence ID" value="MCI2241499.1"/>
    <property type="molecule type" value="Genomic_DNA"/>
</dbReference>
<sequence length="108" mass="12079">MRLYVSGPVTGRPDGNRAAFEEARAALEVAGHDVFVPHDLVLESDTHETAMLICLNELTGRDFFRGQVQPRFNGVALLDWWHVSKGACVERDVAEACGIECRPLRDWL</sequence>
<organism evidence="1 2">
    <name type="scientific">Adlercreutzia faecimuris</name>
    <dbReference type="NCBI Taxonomy" id="2897341"/>
    <lineage>
        <taxon>Bacteria</taxon>
        <taxon>Bacillati</taxon>
        <taxon>Actinomycetota</taxon>
        <taxon>Coriobacteriia</taxon>
        <taxon>Eggerthellales</taxon>
        <taxon>Eggerthellaceae</taxon>
        <taxon>Adlercreutzia</taxon>
    </lineage>
</organism>
<proteinExistence type="predicted"/>
<dbReference type="InterPro" id="IPR025518">
    <property type="entry name" value="DUF4406"/>
</dbReference>
<dbReference type="RefSeq" id="WP_242163720.1">
    <property type="nucleotide sequence ID" value="NZ_JAJMLW010000001.1"/>
</dbReference>
<evidence type="ECO:0000313" key="1">
    <source>
        <dbReference type="EMBL" id="MCI2241499.1"/>
    </source>
</evidence>